<dbReference type="InterPro" id="IPR013187">
    <property type="entry name" value="F-box-assoc_dom_typ3"/>
</dbReference>
<dbReference type="Pfam" id="PF08268">
    <property type="entry name" value="FBA_3"/>
    <property type="match status" value="1"/>
</dbReference>
<dbReference type="InterPro" id="IPR017451">
    <property type="entry name" value="F-box-assoc_interact_dom"/>
</dbReference>
<dbReference type="Pfam" id="PF00646">
    <property type="entry name" value="F-box"/>
    <property type="match status" value="2"/>
</dbReference>
<feature type="region of interest" description="Disordered" evidence="1">
    <location>
        <begin position="465"/>
        <end position="488"/>
    </location>
</feature>
<dbReference type="Gramene" id="OBART04G23390.1">
    <property type="protein sequence ID" value="OBART04G23390.1"/>
    <property type="gene ID" value="OBART04G23390"/>
</dbReference>
<dbReference type="InterPro" id="IPR050796">
    <property type="entry name" value="SCF_F-box_component"/>
</dbReference>
<protein>
    <recommendedName>
        <fullName evidence="2">F-box domain-containing protein</fullName>
    </recommendedName>
</protein>
<dbReference type="InterPro" id="IPR001810">
    <property type="entry name" value="F-box_dom"/>
</dbReference>
<reference evidence="3" key="2">
    <citation type="submission" date="2015-03" db="UniProtKB">
        <authorList>
            <consortium name="EnsemblPlants"/>
        </authorList>
    </citation>
    <scope>IDENTIFICATION</scope>
</reference>
<feature type="region of interest" description="Disordered" evidence="1">
    <location>
        <begin position="401"/>
        <end position="449"/>
    </location>
</feature>
<feature type="compositionally biased region" description="Basic residues" evidence="1">
    <location>
        <begin position="473"/>
        <end position="482"/>
    </location>
</feature>
<dbReference type="PANTHER" id="PTHR31672:SF13">
    <property type="entry name" value="F-BOX PROTEIN CPR30-LIKE"/>
    <property type="match status" value="1"/>
</dbReference>
<dbReference type="STRING" id="65489.A0A0D3FZI5"/>
<feature type="compositionally biased region" description="Polar residues" evidence="1">
    <location>
        <begin position="430"/>
        <end position="445"/>
    </location>
</feature>
<keyword evidence="4" id="KW-1185">Reference proteome</keyword>
<accession>A0A0D3FZI5</accession>
<feature type="domain" description="F-box" evidence="2">
    <location>
        <begin position="483"/>
        <end position="532"/>
    </location>
</feature>
<evidence type="ECO:0000259" key="2">
    <source>
        <dbReference type="PROSITE" id="PS50181"/>
    </source>
</evidence>
<organism evidence="3">
    <name type="scientific">Oryza barthii</name>
    <dbReference type="NCBI Taxonomy" id="65489"/>
    <lineage>
        <taxon>Eukaryota</taxon>
        <taxon>Viridiplantae</taxon>
        <taxon>Streptophyta</taxon>
        <taxon>Embryophyta</taxon>
        <taxon>Tracheophyta</taxon>
        <taxon>Spermatophyta</taxon>
        <taxon>Magnoliopsida</taxon>
        <taxon>Liliopsida</taxon>
        <taxon>Poales</taxon>
        <taxon>Poaceae</taxon>
        <taxon>BOP clade</taxon>
        <taxon>Oryzoideae</taxon>
        <taxon>Oryzeae</taxon>
        <taxon>Oryzinae</taxon>
        <taxon>Oryza</taxon>
    </lineage>
</organism>
<dbReference type="PaxDb" id="65489-OBART04G23390.1"/>
<dbReference type="EnsemblPlants" id="OBART04G23390.1">
    <property type="protein sequence ID" value="OBART04G23390.1"/>
    <property type="gene ID" value="OBART04G23390"/>
</dbReference>
<dbReference type="SUPFAM" id="SSF81383">
    <property type="entry name" value="F-box domain"/>
    <property type="match status" value="2"/>
</dbReference>
<sequence>MRLQPAGPKMRESYGRWRVGDDWGKEANRGTAGEPLDTAVGEHGGGGRPVMLPENVGEGGGGGGRPVMLPETVGDGGSSGLLCLPPEALGVSSSGGACVPPPETLGVEGGGTRTLAYASGGVCLPPETLGGVSCGGGGERTLVFASGGVCVPPEIFGVRGGGDLTLVYASGGGVFVPLEEAVGWSGGGSRTLVSTTGAGGGGVRRGKVFGEPRENLGAGGGGERTLVSDIGKVFGGLRENLGAGSGEERMLVSAVGVGGGGVGLGKVFGGPRENLGAGGGGDCTLVSAIGDGGGGVGLGKVFGGPSENLGAGGGGDRTLISAVGADGGGVGLGNVFGGPRENLGSDGGGERTLVSAVGACGGGVGLGTDGAHAPPLLVAATPAQCRSRPCGRSEATKVRVKGPQCSSASHAARRHARGMGHPVKKAASRSCLQRPSVSSDSQQMPESVCGPPGKMLSNASSIIHGSRGMQHMSSKRGKRARRSSAGQPLPDEMMTEIVLRLPAYSIVRFRAVSRSWAAMLSSPGFQDGYAAMADARRMSMSKFVFFAASPASPRGATAVYSCEVGPVRRITTTTTDLLFNIDRLRPGFLVVSSRPCHGLTLLADTRSFAYWVCNSSTGVFRPLPRRRCHDLSSAGLAFDDRTKEHKVVHLFCHVSRGGESEAMTMGCEVYTLCTPSRPWRPASGGIPGHLGGVVICALLYEGAATKVPPVYANGFLHWQLYPDKYLIKTSSLTRRTRCTPTTQLRGASKRWSPSQRISPAAGIRIGLYEDSLARVGGESCRQREATAAMTEILLRLAPKSIAMCMLVCRQWRTLIDSERFLTSHMLANMERKKVMVVTNGRRRENFFNFMPVETWIGPAAKARSDVLVNRRILCSKPCHGLNLISTSSDDYLCNPCTGSIRCLGIRGKFREIDPTVSIDDDRRHVTRVGRNVGLGFDRLSQEHVVVEMSRFKGDLQLCMIKTSCVDYWSCAGKPPRPVTDMPPAHVDGTLYWISEPQPTARDRVIVAFDISSREFSVLPCQPCCSERDGGDYPLLVELEGSLSLVVANAEENNLQIWTMQEADGTWRKSYSILLDERYPDFSLKTGVVVVPLDAVADSNGGGRILLDTGRALGYYDLETRSIDTLYSLDQLKLPQCQMAFPMLYGDSLVPIQDDEPPDYVAPTLRDDDGGRRCYYQPQHVEISGGEQPAAASCVFRPCEAAGGGCRGMGCVYAGSCCRRVPCRECSLPCVEHTDGFHTAILPFLPRRSATATEMAEDLLLGLPLEHPCVPGPEYCYYYSEWDEEEEGVGRHRSESPWVLEIHRFHGNGGSNLTRYHHIYGTWKMEVMPEKHVSQYQQHKYGRQLLSMRL</sequence>
<reference evidence="3" key="1">
    <citation type="journal article" date="2009" name="Rice">
        <title>De Novo Next Generation Sequencing of Plant Genomes.</title>
        <authorList>
            <person name="Rounsley S."/>
            <person name="Marri P.R."/>
            <person name="Yu Y."/>
            <person name="He R."/>
            <person name="Sisneros N."/>
            <person name="Goicoechea J.L."/>
            <person name="Lee S.J."/>
            <person name="Angelova A."/>
            <person name="Kudrna D."/>
            <person name="Luo M."/>
            <person name="Affourtit J."/>
            <person name="Desany B."/>
            <person name="Knight J."/>
            <person name="Niazi F."/>
            <person name="Egholm M."/>
            <person name="Wing R.A."/>
        </authorList>
    </citation>
    <scope>NUCLEOTIDE SEQUENCE [LARGE SCALE GENOMIC DNA]</scope>
    <source>
        <strain evidence="3">cv. IRGC 105608</strain>
    </source>
</reference>
<dbReference type="eggNOG" id="ENOG502QTQ3">
    <property type="taxonomic scope" value="Eukaryota"/>
</dbReference>
<dbReference type="CDD" id="cd22157">
    <property type="entry name" value="F-box_AtFBW1-like"/>
    <property type="match status" value="1"/>
</dbReference>
<dbReference type="SMART" id="SM00256">
    <property type="entry name" value="FBOX"/>
    <property type="match status" value="2"/>
</dbReference>
<dbReference type="Proteomes" id="UP000026960">
    <property type="component" value="Chromosome 4"/>
</dbReference>
<dbReference type="HOGENOM" id="CLU_005749_0_0_1"/>
<dbReference type="PANTHER" id="PTHR31672">
    <property type="entry name" value="BNACNNG10540D PROTEIN"/>
    <property type="match status" value="1"/>
</dbReference>
<feature type="region of interest" description="Disordered" evidence="1">
    <location>
        <begin position="1"/>
        <end position="48"/>
    </location>
</feature>
<dbReference type="InterPro" id="IPR036047">
    <property type="entry name" value="F-box-like_dom_sf"/>
</dbReference>
<feature type="compositionally biased region" description="Basic residues" evidence="1">
    <location>
        <begin position="411"/>
        <end position="427"/>
    </location>
</feature>
<evidence type="ECO:0000313" key="3">
    <source>
        <dbReference type="EnsemblPlants" id="OBART04G23390.1"/>
    </source>
</evidence>
<feature type="compositionally biased region" description="Basic and acidic residues" evidence="1">
    <location>
        <begin position="9"/>
        <end position="28"/>
    </location>
</feature>
<dbReference type="PROSITE" id="PS50181">
    <property type="entry name" value="FBOX"/>
    <property type="match status" value="1"/>
</dbReference>
<dbReference type="NCBIfam" id="TIGR01640">
    <property type="entry name" value="F_box_assoc_1"/>
    <property type="match status" value="1"/>
</dbReference>
<proteinExistence type="predicted"/>
<evidence type="ECO:0000313" key="4">
    <source>
        <dbReference type="Proteomes" id="UP000026960"/>
    </source>
</evidence>
<name>A0A0D3FZI5_9ORYZ</name>
<dbReference type="Gene3D" id="1.20.1280.50">
    <property type="match status" value="1"/>
</dbReference>
<evidence type="ECO:0000256" key="1">
    <source>
        <dbReference type="SAM" id="MobiDB-lite"/>
    </source>
</evidence>